<evidence type="ECO:0000259" key="2">
    <source>
        <dbReference type="Pfam" id="PF07715"/>
    </source>
</evidence>
<name>K1US89_9ZZZZ</name>
<feature type="domain" description="TonB-dependent receptor plug" evidence="2">
    <location>
        <begin position="19"/>
        <end position="124"/>
    </location>
</feature>
<dbReference type="NCBIfam" id="TIGR04057">
    <property type="entry name" value="SusC_RagA_signa"/>
    <property type="match status" value="1"/>
</dbReference>
<feature type="non-terminal residue" evidence="3">
    <location>
        <position position="196"/>
    </location>
</feature>
<dbReference type="GO" id="GO:0015344">
    <property type="term" value="F:siderophore uptake transmembrane transporter activity"/>
    <property type="evidence" value="ECO:0007669"/>
    <property type="project" value="TreeGrafter"/>
</dbReference>
<dbReference type="InterPro" id="IPR023997">
    <property type="entry name" value="TonB-dep_OMP_SusC/RagA_CS"/>
</dbReference>
<accession>K1US89</accession>
<dbReference type="Pfam" id="PF07715">
    <property type="entry name" value="Plug"/>
    <property type="match status" value="1"/>
</dbReference>
<dbReference type="GO" id="GO:0009279">
    <property type="term" value="C:cell outer membrane"/>
    <property type="evidence" value="ECO:0007669"/>
    <property type="project" value="TreeGrafter"/>
</dbReference>
<protein>
    <submittedName>
        <fullName evidence="3">Protein containing TonB-dependent receptor, plug domain protein</fullName>
    </submittedName>
</protein>
<comment type="caution">
    <text evidence="3">The sequence shown here is derived from an EMBL/GenBank/DDBJ whole genome shotgun (WGS) entry which is preliminary data.</text>
</comment>
<dbReference type="InterPro" id="IPR037066">
    <property type="entry name" value="Plug_dom_sf"/>
</dbReference>
<gene>
    <name evidence="3" type="ORF">OBE_01896</name>
</gene>
<dbReference type="FunFam" id="2.170.130.10:FF:000003">
    <property type="entry name" value="SusC/RagA family TonB-linked outer membrane protein"/>
    <property type="match status" value="1"/>
</dbReference>
<dbReference type="SUPFAM" id="SSF56935">
    <property type="entry name" value="Porins"/>
    <property type="match status" value="1"/>
</dbReference>
<organism evidence="3">
    <name type="scientific">human gut metagenome</name>
    <dbReference type="NCBI Taxonomy" id="408170"/>
    <lineage>
        <taxon>unclassified sequences</taxon>
        <taxon>metagenomes</taxon>
        <taxon>organismal metagenomes</taxon>
    </lineage>
</organism>
<dbReference type="PANTHER" id="PTHR30069:SF29">
    <property type="entry name" value="HEMOGLOBIN AND HEMOGLOBIN-HAPTOGLOBIN-BINDING PROTEIN 1-RELATED"/>
    <property type="match status" value="1"/>
</dbReference>
<dbReference type="EMBL" id="AJWZ01001240">
    <property type="protein sequence ID" value="EKC74386.1"/>
    <property type="molecule type" value="Genomic_DNA"/>
</dbReference>
<dbReference type="GO" id="GO:0044718">
    <property type="term" value="P:siderophore transmembrane transport"/>
    <property type="evidence" value="ECO:0007669"/>
    <property type="project" value="TreeGrafter"/>
</dbReference>
<dbReference type="PROSITE" id="PS52016">
    <property type="entry name" value="TONB_DEPENDENT_REC_3"/>
    <property type="match status" value="1"/>
</dbReference>
<proteinExistence type="predicted"/>
<reference evidence="3" key="1">
    <citation type="journal article" date="2013" name="Environ. Microbiol.">
        <title>Microbiota from the distal guts of lean and obese adolescents exhibit partial functional redundancy besides clear differences in community structure.</title>
        <authorList>
            <person name="Ferrer M."/>
            <person name="Ruiz A."/>
            <person name="Lanza F."/>
            <person name="Haange S.B."/>
            <person name="Oberbach A."/>
            <person name="Till H."/>
            <person name="Bargiela R."/>
            <person name="Campoy C."/>
            <person name="Segura M.T."/>
            <person name="Richter M."/>
            <person name="von Bergen M."/>
            <person name="Seifert J."/>
            <person name="Suarez A."/>
        </authorList>
    </citation>
    <scope>NUCLEOTIDE SEQUENCE</scope>
</reference>
<dbReference type="InterPro" id="IPR012910">
    <property type="entry name" value="Plug_dom"/>
</dbReference>
<evidence type="ECO:0000256" key="1">
    <source>
        <dbReference type="ARBA" id="ARBA00022729"/>
    </source>
</evidence>
<evidence type="ECO:0000313" key="3">
    <source>
        <dbReference type="EMBL" id="EKC74386.1"/>
    </source>
</evidence>
<keyword evidence="3" id="KW-0675">Receptor</keyword>
<sequence>MDSRSVEDVVVVGYGNQKKASVTGSLSLVEPEELAKVTTMSLANTLGGSMPGIITRQTSGEPGYDGAILNIRGMGTWGNANPLVLVDGVERDLNLVNTAEIESFSILKDASATAVYGTRGANGVILINTKKGQMGRPKITLRMEATQLHGLRFPDYVNGYEFATLMNEACTVGEVALPWDDVALQKFKDGSDPYLY</sequence>
<keyword evidence="1" id="KW-0732">Signal</keyword>
<dbReference type="PANTHER" id="PTHR30069">
    <property type="entry name" value="TONB-DEPENDENT OUTER MEMBRANE RECEPTOR"/>
    <property type="match status" value="1"/>
</dbReference>
<dbReference type="Gene3D" id="2.170.130.10">
    <property type="entry name" value="TonB-dependent receptor, plug domain"/>
    <property type="match status" value="1"/>
</dbReference>
<dbReference type="InterPro" id="IPR039426">
    <property type="entry name" value="TonB-dep_rcpt-like"/>
</dbReference>
<dbReference type="AlphaFoldDB" id="K1US89"/>